<protein>
    <submittedName>
        <fullName evidence="1">Uncharacterized protein</fullName>
    </submittedName>
</protein>
<dbReference type="PANTHER" id="PTHR33069:SF3">
    <property type="entry name" value="DYNEIN HEAVY CHAIN TAIL DOMAIN-CONTAINING PROTEIN"/>
    <property type="match status" value="1"/>
</dbReference>
<accession>A0A0L0VP71</accession>
<dbReference type="AlphaFoldDB" id="A0A0L0VP71"/>
<dbReference type="OrthoDB" id="2497244at2759"/>
<dbReference type="Proteomes" id="UP000054564">
    <property type="component" value="Unassembled WGS sequence"/>
</dbReference>
<gene>
    <name evidence="1" type="ORF">PSTG_05687</name>
</gene>
<sequence length="407" mass="47434">MDDPTSQRSDEALEQRHQRQGDLVIKGFEILCRKWQPGPTFIKAGSLSVDEVNSQEALLDRLHSRLLPDLSLQLNALLRSLDSTKLRKEPESQLSRMLELQSEFDHNLSQIQYIVNVLCPGPLHASNRVDDQELKQFKSYRINDLEEKTNGIVFQMPYIFYQVQMQIQQMNLSTETEMFETDEAIHDIAIREGLDMIQSAIKCFGGSELDVVEDRWKWNIIQINLLLDEATSLAYPSSYKYDPPNHWFNSKKRFVREPIIQLARLVIPLIKVSRLFFNKMSKRGMNRKRLPPYTKMNSNQIEHLCVSSRWVYGELVELVRFLSEADTDHGDATIDSRPIARLAENLVSRFKPTLLLVMIHFLRVMPETDGLPDRNHYKSWLLTWSTQIVLATHNLKRVAETFDHNRL</sequence>
<evidence type="ECO:0000313" key="1">
    <source>
        <dbReference type="EMBL" id="KNF01056.1"/>
    </source>
</evidence>
<keyword evidence="2" id="KW-1185">Reference proteome</keyword>
<evidence type="ECO:0000313" key="2">
    <source>
        <dbReference type="Proteomes" id="UP000054564"/>
    </source>
</evidence>
<dbReference type="EMBL" id="AJIL01000032">
    <property type="protein sequence ID" value="KNF01056.1"/>
    <property type="molecule type" value="Genomic_DNA"/>
</dbReference>
<organism evidence="1 2">
    <name type="scientific">Puccinia striiformis f. sp. tritici PST-78</name>
    <dbReference type="NCBI Taxonomy" id="1165861"/>
    <lineage>
        <taxon>Eukaryota</taxon>
        <taxon>Fungi</taxon>
        <taxon>Dikarya</taxon>
        <taxon>Basidiomycota</taxon>
        <taxon>Pucciniomycotina</taxon>
        <taxon>Pucciniomycetes</taxon>
        <taxon>Pucciniales</taxon>
        <taxon>Pucciniaceae</taxon>
        <taxon>Puccinia</taxon>
    </lineage>
</organism>
<comment type="caution">
    <text evidence="1">The sequence shown here is derived from an EMBL/GenBank/DDBJ whole genome shotgun (WGS) entry which is preliminary data.</text>
</comment>
<proteinExistence type="predicted"/>
<dbReference type="PANTHER" id="PTHR33069">
    <property type="entry name" value="CHROMOSOME 7, WHOLE GENOME SHOTGUN SEQUENCE-RELATED"/>
    <property type="match status" value="1"/>
</dbReference>
<name>A0A0L0VP71_9BASI</name>
<reference evidence="2" key="1">
    <citation type="submission" date="2014-03" db="EMBL/GenBank/DDBJ databases">
        <title>The Genome Sequence of Puccinia striiformis f. sp. tritici PST-78.</title>
        <authorList>
            <consortium name="The Broad Institute Genome Sequencing Platform"/>
            <person name="Cuomo C."/>
            <person name="Hulbert S."/>
            <person name="Chen X."/>
            <person name="Walker B."/>
            <person name="Young S.K."/>
            <person name="Zeng Q."/>
            <person name="Gargeya S."/>
            <person name="Fitzgerald M."/>
            <person name="Haas B."/>
            <person name="Abouelleil A."/>
            <person name="Alvarado L."/>
            <person name="Arachchi H.M."/>
            <person name="Berlin A.M."/>
            <person name="Chapman S.B."/>
            <person name="Goldberg J."/>
            <person name="Griggs A."/>
            <person name="Gujja S."/>
            <person name="Hansen M."/>
            <person name="Howarth C."/>
            <person name="Imamovic A."/>
            <person name="Larimer J."/>
            <person name="McCowan C."/>
            <person name="Montmayeur A."/>
            <person name="Murphy C."/>
            <person name="Neiman D."/>
            <person name="Pearson M."/>
            <person name="Priest M."/>
            <person name="Roberts A."/>
            <person name="Saif S."/>
            <person name="Shea T."/>
            <person name="Sisk P."/>
            <person name="Sykes S."/>
            <person name="Wortman J."/>
            <person name="Nusbaum C."/>
            <person name="Birren B."/>
        </authorList>
    </citation>
    <scope>NUCLEOTIDE SEQUENCE [LARGE SCALE GENOMIC DNA]</scope>
    <source>
        <strain evidence="2">race PST-78</strain>
    </source>
</reference>